<evidence type="ECO:0000256" key="4">
    <source>
        <dbReference type="ARBA" id="ARBA00023015"/>
    </source>
</evidence>
<feature type="non-terminal residue" evidence="11">
    <location>
        <position position="1"/>
    </location>
</feature>
<dbReference type="GO" id="GO:0042796">
    <property type="term" value="P:snRNA transcription by RNA polymerase III"/>
    <property type="evidence" value="ECO:0007669"/>
    <property type="project" value="TreeGrafter"/>
</dbReference>
<evidence type="ECO:0000313" key="12">
    <source>
        <dbReference type="Proteomes" id="UP000054047"/>
    </source>
</evidence>
<sequence>IVDLTCRFGAPYLYNHVGACEHLVVITRACLRHPGGPYPVAIYEGNFRRIACAGCKEETAEWVVWEHECMPSFTQFLCDPCYKEFNYDVFGKKIFEFKAAPCYDRRNRRAGPVELQNMEAFKENVPANAGTAF</sequence>
<evidence type="ECO:0000256" key="2">
    <source>
        <dbReference type="ARBA" id="ARBA00010410"/>
    </source>
</evidence>
<proteinExistence type="inferred from homology"/>
<protein>
    <recommendedName>
        <fullName evidence="3">snRNA-activating protein complex subunit 3</fullName>
    </recommendedName>
    <alternativeName>
        <fullName evidence="10">Small nuclear RNA-activating complex polypeptide 3</fullName>
    </alternativeName>
</protein>
<dbReference type="PANTHER" id="PTHR13421:SF16">
    <property type="entry name" value="SNRNA-ACTIVATING PROTEIN COMPLEX SUBUNIT 3"/>
    <property type="match status" value="1"/>
</dbReference>
<dbReference type="InterPro" id="IPR022042">
    <property type="entry name" value="snRNA-activating_su3"/>
</dbReference>
<dbReference type="Proteomes" id="UP000054047">
    <property type="component" value="Unassembled WGS sequence"/>
</dbReference>
<comment type="subunit">
    <text evidence="9">Part of the SNAPc complex composed of 5 subunits: SNAPC1, SNAPC2, SNAPC3, SNAPC4 and SNAPC5. SNAPC3 interacts with SNAPC1.</text>
</comment>
<gene>
    <name evidence="11" type="ORF">ANCDUO_25253</name>
</gene>
<evidence type="ECO:0000256" key="10">
    <source>
        <dbReference type="ARBA" id="ARBA00029606"/>
    </source>
</evidence>
<comment type="subcellular location">
    <subcellularLocation>
        <location evidence="1">Nucleus</location>
    </subcellularLocation>
</comment>
<dbReference type="PANTHER" id="PTHR13421">
    <property type="entry name" value="SNRNA-ACTIVATING PROTEIN COMPLEX SUBUNIT 3"/>
    <property type="match status" value="1"/>
</dbReference>
<dbReference type="Pfam" id="PF12251">
    <property type="entry name" value="SNAPC3"/>
    <property type="match status" value="1"/>
</dbReference>
<reference evidence="11 12" key="1">
    <citation type="submission" date="2013-12" db="EMBL/GenBank/DDBJ databases">
        <title>Draft genome of the parsitic nematode Ancylostoma duodenale.</title>
        <authorList>
            <person name="Mitreva M."/>
        </authorList>
    </citation>
    <scope>NUCLEOTIDE SEQUENCE [LARGE SCALE GENOMIC DNA]</scope>
    <source>
        <strain evidence="11 12">Zhejiang</strain>
    </source>
</reference>
<dbReference type="GO" id="GO:0001006">
    <property type="term" value="F:RNA polymerase III type 3 promoter sequence-specific DNA binding"/>
    <property type="evidence" value="ECO:0007669"/>
    <property type="project" value="TreeGrafter"/>
</dbReference>
<dbReference type="GO" id="GO:0000978">
    <property type="term" value="F:RNA polymerase II cis-regulatory region sequence-specific DNA binding"/>
    <property type="evidence" value="ECO:0007669"/>
    <property type="project" value="TreeGrafter"/>
</dbReference>
<keyword evidence="6" id="KW-0804">Transcription</keyword>
<organism evidence="11 12">
    <name type="scientific">Ancylostoma duodenale</name>
    <dbReference type="NCBI Taxonomy" id="51022"/>
    <lineage>
        <taxon>Eukaryota</taxon>
        <taxon>Metazoa</taxon>
        <taxon>Ecdysozoa</taxon>
        <taxon>Nematoda</taxon>
        <taxon>Chromadorea</taxon>
        <taxon>Rhabditida</taxon>
        <taxon>Rhabditina</taxon>
        <taxon>Rhabditomorpha</taxon>
        <taxon>Strongyloidea</taxon>
        <taxon>Ancylostomatidae</taxon>
        <taxon>Ancylostomatinae</taxon>
        <taxon>Ancylostoma</taxon>
    </lineage>
</organism>
<evidence type="ECO:0000256" key="9">
    <source>
        <dbReference type="ARBA" id="ARBA00025958"/>
    </source>
</evidence>
<evidence type="ECO:0000256" key="5">
    <source>
        <dbReference type="ARBA" id="ARBA00023125"/>
    </source>
</evidence>
<keyword evidence="12" id="KW-1185">Reference proteome</keyword>
<name>A0A0C2FDB3_9BILA</name>
<keyword evidence="4" id="KW-0805">Transcription regulation</keyword>
<keyword evidence="7" id="KW-0539">Nucleus</keyword>
<comment type="similarity">
    <text evidence="2">Belongs to the SNAPC3/SRD2 family.</text>
</comment>
<dbReference type="OrthoDB" id="46583at2759"/>
<dbReference type="EMBL" id="KN776043">
    <property type="protein sequence ID" value="KIH44719.1"/>
    <property type="molecule type" value="Genomic_DNA"/>
</dbReference>
<dbReference type="GO" id="GO:0003681">
    <property type="term" value="F:bent DNA binding"/>
    <property type="evidence" value="ECO:0007669"/>
    <property type="project" value="TreeGrafter"/>
</dbReference>
<dbReference type="AlphaFoldDB" id="A0A0C2FDB3"/>
<dbReference type="GO" id="GO:0005634">
    <property type="term" value="C:nucleus"/>
    <property type="evidence" value="ECO:0007669"/>
    <property type="project" value="UniProtKB-SubCell"/>
</dbReference>
<dbReference type="GO" id="GO:0042795">
    <property type="term" value="P:snRNA transcription by RNA polymerase II"/>
    <property type="evidence" value="ECO:0007669"/>
    <property type="project" value="TreeGrafter"/>
</dbReference>
<comment type="function">
    <text evidence="8">Part of the SNAPc complex required for the transcription of both RNA polymerase II and III small-nuclear RNA genes. Binds to the proximal sequence element (PSE), a non-TATA-box basal promoter element common to these 2 types of genes. Recruits TBP and BRF2 to the U6 snRNA TATA box.</text>
</comment>
<evidence type="ECO:0000256" key="1">
    <source>
        <dbReference type="ARBA" id="ARBA00004123"/>
    </source>
</evidence>
<dbReference type="GO" id="GO:0019185">
    <property type="term" value="C:snRNA-activating protein complex"/>
    <property type="evidence" value="ECO:0007669"/>
    <property type="project" value="TreeGrafter"/>
</dbReference>
<evidence type="ECO:0000256" key="3">
    <source>
        <dbReference type="ARBA" id="ARBA00013634"/>
    </source>
</evidence>
<evidence type="ECO:0000256" key="6">
    <source>
        <dbReference type="ARBA" id="ARBA00023163"/>
    </source>
</evidence>
<evidence type="ECO:0000256" key="7">
    <source>
        <dbReference type="ARBA" id="ARBA00023242"/>
    </source>
</evidence>
<accession>A0A0C2FDB3</accession>
<dbReference type="GO" id="GO:0001046">
    <property type="term" value="F:core promoter sequence-specific DNA binding"/>
    <property type="evidence" value="ECO:0007669"/>
    <property type="project" value="TreeGrafter"/>
</dbReference>
<keyword evidence="5" id="KW-0238">DNA-binding</keyword>
<evidence type="ECO:0000256" key="8">
    <source>
        <dbReference type="ARBA" id="ARBA00025193"/>
    </source>
</evidence>
<evidence type="ECO:0000313" key="11">
    <source>
        <dbReference type="EMBL" id="KIH44719.1"/>
    </source>
</evidence>